<dbReference type="OrthoDB" id="1059846at2"/>
<gene>
    <name evidence="1" type="ORF">C7379_10674</name>
</gene>
<keyword evidence="1" id="KW-0808">Transferase</keyword>
<evidence type="ECO:0000313" key="2">
    <source>
        <dbReference type="Proteomes" id="UP000245870"/>
    </source>
</evidence>
<dbReference type="EMBL" id="QENY01000006">
    <property type="protein sequence ID" value="PVX56502.1"/>
    <property type="molecule type" value="Genomic_DNA"/>
</dbReference>
<protein>
    <submittedName>
        <fullName evidence="1">Glycosyltransferase involved in cell wall biosynthesis</fullName>
    </submittedName>
</protein>
<dbReference type="Proteomes" id="UP000245870">
    <property type="component" value="Unassembled WGS sequence"/>
</dbReference>
<reference evidence="1 2" key="1">
    <citation type="submission" date="2018-05" db="EMBL/GenBank/DDBJ databases">
        <title>Genomic Encyclopedia of Type Strains, Phase IV (KMG-IV): sequencing the most valuable type-strain genomes for metagenomic binning, comparative biology and taxonomic classification.</title>
        <authorList>
            <person name="Goeker M."/>
        </authorList>
    </citation>
    <scope>NUCLEOTIDE SEQUENCE [LARGE SCALE GENOMIC DNA]</scope>
    <source>
        <strain evidence="1 2">DSM 100333</strain>
    </source>
</reference>
<accession>A0A2U0UFR1</accession>
<proteinExistence type="predicted"/>
<sequence>MRKILFVTFANQSAYSGGEQCAKRNLKAIEDIYGQENVTAYIIRPDNAERKIRDKLVRMAEIMKCYMGGLRKSVLNDIIRIVKEQQITDLFIDSSQLGYLAKKIKQIAPKTKVYVFFQNIEYDFFSSTTLHSYDYLHLFWIPLSFQNEKWACRWADKVVVLNQKDSSRLEKLYYRQANAIIPITMVDDYAPTMEAMKAPTSRPLSAVFVGSYFTGNVKGIKWFCQTVVPCVDLRLTIVGAGMDKLANDIAPSDKISIHGTVRDLAPYYEEADVALIPITSGGGMKVKTAEALKYGKHIIGTRNALEGYEGDSEIITECNTADEFVQAIEKYRNPWKFQPKARQLFLEKYAYEASLLLFHQLFQS</sequence>
<comment type="caution">
    <text evidence="1">The sequence shown here is derived from an EMBL/GenBank/DDBJ whole genome shotgun (WGS) entry which is preliminary data.</text>
</comment>
<dbReference type="AlphaFoldDB" id="A0A2U0UFR1"/>
<dbReference type="RefSeq" id="WP_116616182.1">
    <property type="nucleotide sequence ID" value="NZ_CAMQYP010000075.1"/>
</dbReference>
<dbReference type="GO" id="GO:0016740">
    <property type="term" value="F:transferase activity"/>
    <property type="evidence" value="ECO:0007669"/>
    <property type="project" value="UniProtKB-KW"/>
</dbReference>
<dbReference type="Pfam" id="PF13692">
    <property type="entry name" value="Glyco_trans_1_4"/>
    <property type="match status" value="1"/>
</dbReference>
<name>A0A2U0UFR1_9BACT</name>
<dbReference type="Gene3D" id="3.40.50.2000">
    <property type="entry name" value="Glycogen Phosphorylase B"/>
    <property type="match status" value="2"/>
</dbReference>
<dbReference type="SUPFAM" id="SSF53756">
    <property type="entry name" value="UDP-Glycosyltransferase/glycogen phosphorylase"/>
    <property type="match status" value="1"/>
</dbReference>
<organism evidence="1 2">
    <name type="scientific">Hallella colorans</name>
    <dbReference type="NCBI Taxonomy" id="1703337"/>
    <lineage>
        <taxon>Bacteria</taxon>
        <taxon>Pseudomonadati</taxon>
        <taxon>Bacteroidota</taxon>
        <taxon>Bacteroidia</taxon>
        <taxon>Bacteroidales</taxon>
        <taxon>Prevotellaceae</taxon>
        <taxon>Hallella</taxon>
    </lineage>
</organism>
<dbReference type="PANTHER" id="PTHR12526">
    <property type="entry name" value="GLYCOSYLTRANSFERASE"/>
    <property type="match status" value="1"/>
</dbReference>
<keyword evidence="2" id="KW-1185">Reference proteome</keyword>
<evidence type="ECO:0000313" key="1">
    <source>
        <dbReference type="EMBL" id="PVX56502.1"/>
    </source>
</evidence>